<keyword evidence="6 10" id="KW-0238">DNA-binding</keyword>
<dbReference type="GO" id="GO:0000978">
    <property type="term" value="F:RNA polymerase II cis-regulatory region sequence-specific DNA binding"/>
    <property type="evidence" value="ECO:0007669"/>
    <property type="project" value="TreeGrafter"/>
</dbReference>
<dbReference type="InterPro" id="IPR027397">
    <property type="entry name" value="Catenin-bd_sf"/>
</dbReference>
<dbReference type="PROSITE" id="PS50118">
    <property type="entry name" value="HMG_BOX_2"/>
    <property type="match status" value="1"/>
</dbReference>
<dbReference type="CTD" id="6934"/>
<dbReference type="GO" id="GO:0000785">
    <property type="term" value="C:chromatin"/>
    <property type="evidence" value="ECO:0007669"/>
    <property type="project" value="TreeGrafter"/>
</dbReference>
<dbReference type="Proteomes" id="UP000504628">
    <property type="component" value="Chromosome 5"/>
</dbReference>
<organism evidence="13 14">
    <name type="scientific">Phyllostomus discolor</name>
    <name type="common">pale spear-nosed bat</name>
    <dbReference type="NCBI Taxonomy" id="89673"/>
    <lineage>
        <taxon>Eukaryota</taxon>
        <taxon>Metazoa</taxon>
        <taxon>Chordata</taxon>
        <taxon>Craniata</taxon>
        <taxon>Vertebrata</taxon>
        <taxon>Euteleostomi</taxon>
        <taxon>Mammalia</taxon>
        <taxon>Eutheria</taxon>
        <taxon>Laurasiatheria</taxon>
        <taxon>Chiroptera</taxon>
        <taxon>Yangochiroptera</taxon>
        <taxon>Phyllostomidae</taxon>
        <taxon>Phyllostominae</taxon>
        <taxon>Phyllostomus</taxon>
    </lineage>
</organism>
<sequence length="626" mass="68591">MPQLNGGGGDDLGANDELISFKDEGEQEEKSSENSSAERDLADVKSSLVNESETNQNSSSDSEAERRPPPRSESFRDKSRESLEEAAKRQDGGLFKGPPYPGYPFIMIPDLTSPYLPNGSLSPTARTLHFQSGSTHSSAYKTIEHQIAVQYLQMKWPLLDVQAGTLQSRQALKDARSPSPAHIVSNKVPVVQHPHHVHPLTPLITYSNEHFTPGNPPPHLPADVDPKTGIPRPPHPPDISPYYPLSPGTVGQIPHPLGWLVPQQGQPVYPITTGGFRHPYPTALTVNASMSSFLSSRFPPHMVPPHHTLHTTGIPHPAIVTPTVKQESSQSDVGSLHSSKHQDSKKEEEKKKPHIKKPLNAFMLYMKEMRAKVVAECTLKESAAINQILGRRWHALSREEQAKYYELARKERQLHMQLYPGWSARDNYGKKKKRKRDKQPGETNEHSECFLNPCLSLPPITDLSAPKKCRARFGLDQQNNWCGPCRRKKKCVRYIQGEGSCLSPPSSDGSLLDSPPPSPNLLGSPAQDAKSQTEQTQPLSLSLKPDPLAHLSMMPPPPTLLLAEAAHGKAPALCPNGALDLPPAALQPPIMPSSSLAQPSTSSLHSHSSLAGTQPQPLSLVTKSLE</sequence>
<accession>A0A7E6DVE4</accession>
<feature type="compositionally biased region" description="Gly residues" evidence="11">
    <location>
        <begin position="1"/>
        <end position="11"/>
    </location>
</feature>
<dbReference type="GeneID" id="114496676"/>
<feature type="DNA-binding region" description="HMG box" evidence="10">
    <location>
        <begin position="355"/>
        <end position="423"/>
    </location>
</feature>
<feature type="compositionally biased region" description="Basic and acidic residues" evidence="11">
    <location>
        <begin position="19"/>
        <end position="43"/>
    </location>
</feature>
<evidence type="ECO:0000256" key="1">
    <source>
        <dbReference type="ARBA" id="ARBA00004123"/>
    </source>
</evidence>
<dbReference type="FunFam" id="4.10.900.10:FF:000002">
    <property type="entry name" value="transcription factor 7-like 2 isoform X1"/>
    <property type="match status" value="1"/>
</dbReference>
<feature type="compositionally biased region" description="Low complexity" evidence="11">
    <location>
        <begin position="502"/>
        <end position="513"/>
    </location>
</feature>
<feature type="compositionally biased region" description="Polar residues" evidence="11">
    <location>
        <begin position="529"/>
        <end position="540"/>
    </location>
</feature>
<evidence type="ECO:0000256" key="9">
    <source>
        <dbReference type="ARBA" id="ARBA00023242"/>
    </source>
</evidence>
<dbReference type="GO" id="GO:0060070">
    <property type="term" value="P:canonical Wnt signaling pathway"/>
    <property type="evidence" value="ECO:0007669"/>
    <property type="project" value="TreeGrafter"/>
</dbReference>
<feature type="region of interest" description="Disordered" evidence="11">
    <location>
        <begin position="501"/>
        <end position="555"/>
    </location>
</feature>
<keyword evidence="8" id="KW-0804">Transcription</keyword>
<feature type="compositionally biased region" description="Polar residues" evidence="11">
    <location>
        <begin position="47"/>
        <end position="57"/>
    </location>
</feature>
<feature type="compositionally biased region" description="Polar residues" evidence="11">
    <location>
        <begin position="611"/>
        <end position="626"/>
    </location>
</feature>
<evidence type="ECO:0000259" key="12">
    <source>
        <dbReference type="PROSITE" id="PS50118"/>
    </source>
</evidence>
<dbReference type="GO" id="GO:0008013">
    <property type="term" value="F:beta-catenin binding"/>
    <property type="evidence" value="ECO:0007669"/>
    <property type="project" value="UniProtKB-ARBA"/>
</dbReference>
<dbReference type="SMART" id="SM00398">
    <property type="entry name" value="HMG"/>
    <property type="match status" value="1"/>
</dbReference>
<feature type="region of interest" description="Disordered" evidence="11">
    <location>
        <begin position="578"/>
        <end position="626"/>
    </location>
</feature>
<keyword evidence="13" id="KW-1185">Reference proteome</keyword>
<evidence type="ECO:0000256" key="11">
    <source>
        <dbReference type="SAM" id="MobiDB-lite"/>
    </source>
</evidence>
<evidence type="ECO:0000313" key="14">
    <source>
        <dbReference type="RefSeq" id="XP_035883198.1"/>
    </source>
</evidence>
<evidence type="ECO:0000256" key="8">
    <source>
        <dbReference type="ARBA" id="ARBA00023163"/>
    </source>
</evidence>
<proteinExistence type="inferred from homology"/>
<dbReference type="GO" id="GO:0000981">
    <property type="term" value="F:DNA-binding transcription factor activity, RNA polymerase II-specific"/>
    <property type="evidence" value="ECO:0007669"/>
    <property type="project" value="TreeGrafter"/>
</dbReference>
<evidence type="ECO:0000256" key="6">
    <source>
        <dbReference type="ARBA" id="ARBA00023125"/>
    </source>
</evidence>
<dbReference type="PANTHER" id="PTHR10373:SF32">
    <property type="entry name" value="TRANSCRIPTION FACTOR 7-LIKE 2"/>
    <property type="match status" value="1"/>
</dbReference>
<feature type="compositionally biased region" description="Basic and acidic residues" evidence="11">
    <location>
        <begin position="63"/>
        <end position="91"/>
    </location>
</feature>
<dbReference type="InterPro" id="IPR013558">
    <property type="entry name" value="CTNNB1-bd_N"/>
</dbReference>
<keyword evidence="4" id="KW-0879">Wnt signaling pathway</keyword>
<dbReference type="GO" id="GO:0071664">
    <property type="term" value="C:catenin-TCF7L2 complex"/>
    <property type="evidence" value="ECO:0007669"/>
    <property type="project" value="TreeGrafter"/>
</dbReference>
<feature type="compositionally biased region" description="Basic and acidic residues" evidence="11">
    <location>
        <begin position="340"/>
        <end position="351"/>
    </location>
</feature>
<evidence type="ECO:0000256" key="3">
    <source>
        <dbReference type="ARBA" id="ARBA00022491"/>
    </source>
</evidence>
<feature type="region of interest" description="Disordered" evidence="11">
    <location>
        <begin position="1"/>
        <end position="96"/>
    </location>
</feature>
<keyword evidence="3" id="KW-0678">Repressor</keyword>
<dbReference type="Gene3D" id="1.10.30.10">
    <property type="entry name" value="High mobility group box domain"/>
    <property type="match status" value="1"/>
</dbReference>
<feature type="region of interest" description="Disordered" evidence="11">
    <location>
        <begin position="323"/>
        <end position="355"/>
    </location>
</feature>
<dbReference type="InterPro" id="IPR036910">
    <property type="entry name" value="HMG_box_dom_sf"/>
</dbReference>
<dbReference type="Pfam" id="PF08347">
    <property type="entry name" value="CTNNB1_binding"/>
    <property type="match status" value="1"/>
</dbReference>
<dbReference type="SUPFAM" id="SSF47095">
    <property type="entry name" value="HMG-box"/>
    <property type="match status" value="1"/>
</dbReference>
<dbReference type="CDD" id="cd21996">
    <property type="entry name" value="HMG-box_TCF7-like"/>
    <property type="match status" value="1"/>
</dbReference>
<dbReference type="InterPro" id="IPR009071">
    <property type="entry name" value="HMG_box_dom"/>
</dbReference>
<dbReference type="AlphaFoldDB" id="A0A7E6DVE4"/>
<dbReference type="Gene3D" id="4.10.900.10">
    <property type="entry name" value="TCF3-CBD (Catenin binding domain)"/>
    <property type="match status" value="1"/>
</dbReference>
<protein>
    <submittedName>
        <fullName evidence="14">Transcription factor 7-like 2 isoform X10</fullName>
    </submittedName>
</protein>
<evidence type="ECO:0000256" key="4">
    <source>
        <dbReference type="ARBA" id="ARBA00022687"/>
    </source>
</evidence>
<gene>
    <name evidence="14" type="primary">TCF7L2</name>
</gene>
<dbReference type="InterPro" id="IPR024940">
    <property type="entry name" value="TCF/LEF"/>
</dbReference>
<evidence type="ECO:0000256" key="7">
    <source>
        <dbReference type="ARBA" id="ARBA00023159"/>
    </source>
</evidence>
<evidence type="ECO:0000256" key="2">
    <source>
        <dbReference type="ARBA" id="ARBA00006569"/>
    </source>
</evidence>
<name>A0A7E6DVE4_9CHIR</name>
<keyword evidence="9 10" id="KW-0539">Nucleus</keyword>
<dbReference type="PANTHER" id="PTHR10373">
    <property type="entry name" value="TRANSCRIPTION FACTOR 7 FAMILY MEMBER"/>
    <property type="match status" value="1"/>
</dbReference>
<feature type="domain" description="HMG box" evidence="12">
    <location>
        <begin position="355"/>
        <end position="423"/>
    </location>
</feature>
<evidence type="ECO:0000256" key="10">
    <source>
        <dbReference type="PROSITE-ProRule" id="PRU00267"/>
    </source>
</evidence>
<dbReference type="GO" id="GO:1990907">
    <property type="term" value="C:beta-catenin-TCF complex"/>
    <property type="evidence" value="ECO:0007669"/>
    <property type="project" value="TreeGrafter"/>
</dbReference>
<evidence type="ECO:0000313" key="13">
    <source>
        <dbReference type="Proteomes" id="UP000504628"/>
    </source>
</evidence>
<comment type="similarity">
    <text evidence="2">Belongs to the TCF/LEF family.</text>
</comment>
<keyword evidence="7" id="KW-0010">Activator</keyword>
<dbReference type="FunFam" id="1.10.30.10:FF:000001">
    <property type="entry name" value="transcription factor 7 isoform X2"/>
    <property type="match status" value="1"/>
</dbReference>
<dbReference type="RefSeq" id="XP_035883198.1">
    <property type="nucleotide sequence ID" value="XM_036027305.1"/>
</dbReference>
<reference evidence="14" key="1">
    <citation type="submission" date="2025-08" db="UniProtKB">
        <authorList>
            <consortium name="RefSeq"/>
        </authorList>
    </citation>
    <scope>IDENTIFICATION</scope>
    <source>
        <tissue evidence="14">Muscle</tissue>
    </source>
</reference>
<feature type="compositionally biased region" description="Low complexity" evidence="11">
    <location>
        <begin position="592"/>
        <end position="610"/>
    </location>
</feature>
<keyword evidence="5" id="KW-0805">Transcription regulation</keyword>
<feature type="compositionally biased region" description="Polar residues" evidence="11">
    <location>
        <begin position="323"/>
        <end position="333"/>
    </location>
</feature>
<dbReference type="Pfam" id="PF00505">
    <property type="entry name" value="HMG_box"/>
    <property type="match status" value="1"/>
</dbReference>
<feature type="region of interest" description="Disordered" evidence="11">
    <location>
        <begin position="425"/>
        <end position="446"/>
    </location>
</feature>
<dbReference type="SMART" id="SM01366">
    <property type="entry name" value="c-clamp"/>
    <property type="match status" value="1"/>
</dbReference>
<comment type="subcellular location">
    <subcellularLocation>
        <location evidence="1">Nucleus</location>
    </subcellularLocation>
</comment>
<evidence type="ECO:0000256" key="5">
    <source>
        <dbReference type="ARBA" id="ARBA00023015"/>
    </source>
</evidence>